<gene>
    <name evidence="1" type="ORF">FC07_GL002589</name>
</gene>
<dbReference type="Proteomes" id="UP000051461">
    <property type="component" value="Unassembled WGS sequence"/>
</dbReference>
<evidence type="ECO:0000313" key="1">
    <source>
        <dbReference type="EMBL" id="KRK40838.1"/>
    </source>
</evidence>
<sequence>MNMRRRIPVPGDLAQDERFGEMYYALTKKDELCMIGIQASPNTMKRYRLEFTAEEAERHGLSNLPYEEVNENATK</sequence>
<reference evidence="1 2" key="1">
    <citation type="journal article" date="2015" name="Genome Announc.">
        <title>Expanding the biotechnology potential of lactobacilli through comparative genomics of 213 strains and associated genera.</title>
        <authorList>
            <person name="Sun Z."/>
            <person name="Harris H.M."/>
            <person name="McCann A."/>
            <person name="Guo C."/>
            <person name="Argimon S."/>
            <person name="Zhang W."/>
            <person name="Yang X."/>
            <person name="Jeffery I.B."/>
            <person name="Cooney J.C."/>
            <person name="Kagawa T.F."/>
            <person name="Liu W."/>
            <person name="Song Y."/>
            <person name="Salvetti E."/>
            <person name="Wrobel A."/>
            <person name="Rasinkangas P."/>
            <person name="Parkhill J."/>
            <person name="Rea M.C."/>
            <person name="O'Sullivan O."/>
            <person name="Ritari J."/>
            <person name="Douillard F.P."/>
            <person name="Paul Ross R."/>
            <person name="Yang R."/>
            <person name="Briner A.E."/>
            <person name="Felis G.E."/>
            <person name="de Vos W.M."/>
            <person name="Barrangou R."/>
            <person name="Klaenhammer T.R."/>
            <person name="Caufield P.W."/>
            <person name="Cui Y."/>
            <person name="Zhang H."/>
            <person name="O'Toole P.W."/>
        </authorList>
    </citation>
    <scope>NUCLEOTIDE SEQUENCE [LARGE SCALE GENOMIC DNA]</scope>
    <source>
        <strain evidence="1 2">DSM 20003</strain>
    </source>
</reference>
<organism evidence="1 2">
    <name type="scientific">Loigolactobacillus bifermentans DSM 20003</name>
    <dbReference type="NCBI Taxonomy" id="1423726"/>
    <lineage>
        <taxon>Bacteria</taxon>
        <taxon>Bacillati</taxon>
        <taxon>Bacillota</taxon>
        <taxon>Bacilli</taxon>
        <taxon>Lactobacillales</taxon>
        <taxon>Lactobacillaceae</taxon>
        <taxon>Loigolactobacillus</taxon>
    </lineage>
</organism>
<dbReference type="STRING" id="1423726.FC07_GL002589"/>
<protein>
    <submittedName>
        <fullName evidence="1">Uncharacterized protein</fullName>
    </submittedName>
</protein>
<keyword evidence="2" id="KW-1185">Reference proteome</keyword>
<name>A0A0R1H2T2_9LACO</name>
<accession>A0A0R1H2T2</accession>
<dbReference type="PATRIC" id="fig|1423726.3.peg.2694"/>
<dbReference type="AlphaFoldDB" id="A0A0R1H2T2"/>
<evidence type="ECO:0000313" key="2">
    <source>
        <dbReference type="Proteomes" id="UP000051461"/>
    </source>
</evidence>
<dbReference type="EMBL" id="AZDA01000003">
    <property type="protein sequence ID" value="KRK40838.1"/>
    <property type="molecule type" value="Genomic_DNA"/>
</dbReference>
<comment type="caution">
    <text evidence="1">The sequence shown here is derived from an EMBL/GenBank/DDBJ whole genome shotgun (WGS) entry which is preliminary data.</text>
</comment>
<proteinExistence type="predicted"/>